<dbReference type="InterPro" id="IPR051161">
    <property type="entry name" value="Mannose-6P_isomerase_type2"/>
</dbReference>
<evidence type="ECO:0000313" key="3">
    <source>
        <dbReference type="EMBL" id="KKU12681.1"/>
    </source>
</evidence>
<dbReference type="Pfam" id="PF00483">
    <property type="entry name" value="NTP_transferase"/>
    <property type="match status" value="1"/>
</dbReference>
<dbReference type="Proteomes" id="UP000034911">
    <property type="component" value="Unassembled WGS sequence"/>
</dbReference>
<dbReference type="PATRIC" id="fig|1619050.3.peg.723"/>
<evidence type="ECO:0000313" key="4">
    <source>
        <dbReference type="Proteomes" id="UP000034911"/>
    </source>
</evidence>
<dbReference type="CDD" id="cd02509">
    <property type="entry name" value="GDP-M1P_Guanylyltransferase"/>
    <property type="match status" value="1"/>
</dbReference>
<dbReference type="PANTHER" id="PTHR46390:SF1">
    <property type="entry name" value="MANNOSE-1-PHOSPHATE GUANYLYLTRANSFERASE"/>
    <property type="match status" value="1"/>
</dbReference>
<protein>
    <submittedName>
        <fullName evidence="3">Mannose-1-phosphate guanylyltransferase (GDP)</fullName>
    </submittedName>
</protein>
<dbReference type="InterPro" id="IPR029044">
    <property type="entry name" value="Nucleotide-diphossugar_trans"/>
</dbReference>
<organism evidence="3 4">
    <name type="scientific">Candidatus Magasanikbacteria bacterium GW2011_GWC2_45_8</name>
    <dbReference type="NCBI Taxonomy" id="1619050"/>
    <lineage>
        <taxon>Bacteria</taxon>
        <taxon>Candidatus Magasanikiibacteriota</taxon>
    </lineage>
</organism>
<dbReference type="AlphaFoldDB" id="A0A0G1MWJ1"/>
<proteinExistence type="predicted"/>
<feature type="domain" description="Nucleotidyl transferase" evidence="1">
    <location>
        <begin position="3"/>
        <end position="282"/>
    </location>
</feature>
<dbReference type="GO" id="GO:0009298">
    <property type="term" value="P:GDP-mannose biosynthetic process"/>
    <property type="evidence" value="ECO:0007669"/>
    <property type="project" value="TreeGrafter"/>
</dbReference>
<dbReference type="SUPFAM" id="SSF159283">
    <property type="entry name" value="Guanosine diphospho-D-mannose pyrophosphorylase/mannose-6-phosphate isomerase linker domain"/>
    <property type="match status" value="1"/>
</dbReference>
<dbReference type="SUPFAM" id="SSF53448">
    <property type="entry name" value="Nucleotide-diphospho-sugar transferases"/>
    <property type="match status" value="1"/>
</dbReference>
<name>A0A0G1MWJ1_9BACT</name>
<evidence type="ECO:0000259" key="2">
    <source>
        <dbReference type="Pfam" id="PF22640"/>
    </source>
</evidence>
<dbReference type="STRING" id="1619050.UX20_C0045G0007"/>
<dbReference type="GO" id="GO:0004475">
    <property type="term" value="F:mannose-1-phosphate guanylyltransferase (GTP) activity"/>
    <property type="evidence" value="ECO:0007669"/>
    <property type="project" value="InterPro"/>
</dbReference>
<dbReference type="Pfam" id="PF22640">
    <property type="entry name" value="ManC_GMP_beta-helix"/>
    <property type="match status" value="1"/>
</dbReference>
<feature type="domain" description="MannoseP isomerase/GMP-like beta-helix" evidence="2">
    <location>
        <begin position="302"/>
        <end position="350"/>
    </location>
</feature>
<keyword evidence="3" id="KW-0808">Transferase</keyword>
<evidence type="ECO:0000259" key="1">
    <source>
        <dbReference type="Pfam" id="PF00483"/>
    </source>
</evidence>
<dbReference type="InterPro" id="IPR005835">
    <property type="entry name" value="NTP_transferase_dom"/>
</dbReference>
<dbReference type="PANTHER" id="PTHR46390">
    <property type="entry name" value="MANNOSE-1-PHOSPHATE GUANYLYLTRANSFERASE"/>
    <property type="match status" value="1"/>
</dbReference>
<dbReference type="EMBL" id="LCLH01000045">
    <property type="protein sequence ID" value="KKU12681.1"/>
    <property type="molecule type" value="Genomic_DNA"/>
</dbReference>
<dbReference type="InterPro" id="IPR054566">
    <property type="entry name" value="ManC/GMP-like_b-helix"/>
</dbReference>
<reference evidence="3 4" key="1">
    <citation type="journal article" date="2015" name="Nature">
        <title>rRNA introns, odd ribosomes, and small enigmatic genomes across a large radiation of phyla.</title>
        <authorList>
            <person name="Brown C.T."/>
            <person name="Hug L.A."/>
            <person name="Thomas B.C."/>
            <person name="Sharon I."/>
            <person name="Castelle C.J."/>
            <person name="Singh A."/>
            <person name="Wilkins M.J."/>
            <person name="Williams K.H."/>
            <person name="Banfield J.F."/>
        </authorList>
    </citation>
    <scope>NUCLEOTIDE SEQUENCE [LARGE SCALE GENOMIC DNA]</scope>
</reference>
<dbReference type="Gene3D" id="3.90.550.10">
    <property type="entry name" value="Spore Coat Polysaccharide Biosynthesis Protein SpsA, Chain A"/>
    <property type="match status" value="1"/>
</dbReference>
<dbReference type="InterPro" id="IPR049577">
    <property type="entry name" value="GMPP_N"/>
</dbReference>
<comment type="caution">
    <text evidence="3">The sequence shown here is derived from an EMBL/GenBank/DDBJ whole genome shotgun (WGS) entry which is preliminary data.</text>
</comment>
<sequence>MNAIILSGGGGTRLWPMGRHKKPKQYFPIVSTKPMIVETYERLLAGFKPEHIFFSTNNLQAKVLRGLVPTLQASHVIVEPEKRDTAPAMIFSALHLLERAPNEPFVFIPSDHSIDSVKRFIATLSAGGDLVRETGKLVDIGVQASFPSTALGYTHIGKRWKSVNGIEVYKFLGHTEKPDAETATRYIKSGEYLWHANYYMWTPRKFVDAVVRCAPELKPVIEALRRAIKEGSARSIKKLFAQLPKISIDYLLAEKLDPSDVLVIKGDFGWSDIGAWDALYDQLLNAMTPDGNIARGQVELHDTHNCLVYGSERKIIATIGLDNMIVVDTKDALLICPKGRAQDVKKIVAGLEQKGKKKFL</sequence>
<keyword evidence="3" id="KW-0548">Nucleotidyltransferase</keyword>
<accession>A0A0G1MWJ1</accession>
<gene>
    <name evidence="3" type="ORF">UX20_C0045G0007</name>
</gene>